<evidence type="ECO:0000256" key="1">
    <source>
        <dbReference type="SAM" id="SignalP"/>
    </source>
</evidence>
<feature type="signal peptide" evidence="1">
    <location>
        <begin position="1"/>
        <end position="20"/>
    </location>
</feature>
<gene>
    <name evidence="2" type="ORF">HELGO_WM71619</name>
</gene>
<reference evidence="2" key="1">
    <citation type="submission" date="2020-01" db="EMBL/GenBank/DDBJ databases">
        <authorList>
            <person name="Meier V. D."/>
            <person name="Meier V D."/>
        </authorList>
    </citation>
    <scope>NUCLEOTIDE SEQUENCE</scope>
    <source>
        <strain evidence="2">HLG_WM_MAG_01</strain>
    </source>
</reference>
<dbReference type="EMBL" id="CACVAS010000008">
    <property type="protein sequence ID" value="CAA6799882.1"/>
    <property type="molecule type" value="Genomic_DNA"/>
</dbReference>
<proteinExistence type="predicted"/>
<organism evidence="2">
    <name type="scientific">uncultured Sulfurovum sp</name>
    <dbReference type="NCBI Taxonomy" id="269237"/>
    <lineage>
        <taxon>Bacteria</taxon>
        <taxon>Pseudomonadati</taxon>
        <taxon>Campylobacterota</taxon>
        <taxon>Epsilonproteobacteria</taxon>
        <taxon>Campylobacterales</taxon>
        <taxon>Sulfurovaceae</taxon>
        <taxon>Sulfurovum</taxon>
        <taxon>environmental samples</taxon>
    </lineage>
</organism>
<accession>A0A6S6S181</accession>
<evidence type="ECO:0000313" key="2">
    <source>
        <dbReference type="EMBL" id="CAA6799882.1"/>
    </source>
</evidence>
<protein>
    <submittedName>
        <fullName evidence="2">Uncharacterized protein</fullName>
    </submittedName>
</protein>
<feature type="chain" id="PRO_5028086545" evidence="1">
    <location>
        <begin position="21"/>
        <end position="210"/>
    </location>
</feature>
<name>A0A6S6S181_9BACT</name>
<keyword evidence="1" id="KW-0732">Signal</keyword>
<dbReference type="PROSITE" id="PS51257">
    <property type="entry name" value="PROKAR_LIPOPROTEIN"/>
    <property type="match status" value="1"/>
</dbReference>
<sequence length="210" mass="24714">MKIILTLSFFLLLLISCSNEKEKTYPITSIHTYIDDNIEKKTINSAYKDSSTLIMSRTHTLTNEMSSYLFSRTYFDSVRTTYSKTTIWSAQRPNDKGDYYYSERTSIDYTTRNSSKTITNDVTFYSKNEIPYQKWTELMVWPMNQLTFISTKMDSVITGSYSSDSISYQYKIQNRRNRWSIRKEEDAFMILKNTNDTIFMSLISSSSSRE</sequence>
<dbReference type="AlphaFoldDB" id="A0A6S6S181"/>